<reference evidence="1 2" key="1">
    <citation type="submission" date="2014-04" db="EMBL/GenBank/DDBJ databases">
        <title>Draft genome sequence of Bacillus azotoformans MEV2011, a (co-) denitrifying strain unable to grow in the presence of oxygen.</title>
        <authorList>
            <person name="Nielsen M."/>
            <person name="Schreiber L."/>
            <person name="Finster K."/>
            <person name="Schramm A."/>
        </authorList>
    </citation>
    <scope>NUCLEOTIDE SEQUENCE [LARGE SCALE GENOMIC DNA]</scope>
    <source>
        <strain evidence="1 2">MEV2011</strain>
    </source>
</reference>
<dbReference type="InterPro" id="IPR006311">
    <property type="entry name" value="TAT_signal"/>
</dbReference>
<dbReference type="InterPro" id="IPR027056">
    <property type="entry name" value="Gluconate_2DH_su3"/>
</dbReference>
<dbReference type="PATRIC" id="fig|1348973.3.peg.3361"/>
<dbReference type="AlphaFoldDB" id="A0A072NVH6"/>
<sequence length="252" mass="28750">MENKEEQKRYSRRNFLKNSGLTIGGLAVGAGIGSQFRKTKEVEVTKEVPVEKIVENNANRALMYFSPQQFRIAEAAAERIFPEDELGPGAKKLNVAYFIDHQLASSWGTRGREYTMSPFFKGEATQGYQGHLNRQQIFDIGLQGLHDYSQKTFQKPFEQLTAEEQDQVLIAFEQDQVELKGISASSFFAQLRTVTIEGVYADPMYGGNNQMEAWKMKNYPGHQMTYAQIIDSEEFQVIKPQSLNSQHQNHQH</sequence>
<accession>A0A072NVH6</accession>
<gene>
    <name evidence="1" type="ORF">M670_03486</name>
</gene>
<dbReference type="EC" id="1.1.99.3" evidence="1"/>
<evidence type="ECO:0000313" key="2">
    <source>
        <dbReference type="Proteomes" id="UP000027936"/>
    </source>
</evidence>
<name>A0A072NVH6_SCHAZ</name>
<dbReference type="OrthoDB" id="8400810at2"/>
<dbReference type="NCBIfam" id="TIGR01409">
    <property type="entry name" value="TAT_signal_seq"/>
    <property type="match status" value="1"/>
</dbReference>
<keyword evidence="1" id="KW-0560">Oxidoreductase</keyword>
<dbReference type="EMBL" id="JJRY01000016">
    <property type="protein sequence ID" value="KEF37240.1"/>
    <property type="molecule type" value="Genomic_DNA"/>
</dbReference>
<evidence type="ECO:0000313" key="1">
    <source>
        <dbReference type="EMBL" id="KEF37240.1"/>
    </source>
</evidence>
<protein>
    <submittedName>
        <fullName evidence="1">Gluconate 2-dehydrogenase subunit 3</fullName>
        <ecNumber evidence="1">1.1.99.3</ecNumber>
    </submittedName>
</protein>
<dbReference type="Pfam" id="PF13618">
    <property type="entry name" value="Gluconate_2-dh3"/>
    <property type="match status" value="1"/>
</dbReference>
<dbReference type="GO" id="GO:0033717">
    <property type="term" value="F:gluconate 2-dehydrogenase (acceptor) activity"/>
    <property type="evidence" value="ECO:0007669"/>
    <property type="project" value="UniProtKB-EC"/>
</dbReference>
<dbReference type="PROSITE" id="PS51318">
    <property type="entry name" value="TAT"/>
    <property type="match status" value="1"/>
</dbReference>
<proteinExistence type="predicted"/>
<dbReference type="InterPro" id="IPR019546">
    <property type="entry name" value="TAT_signal_bac_arc"/>
</dbReference>
<dbReference type="Proteomes" id="UP000027936">
    <property type="component" value="Unassembled WGS sequence"/>
</dbReference>
<organism evidence="1 2">
    <name type="scientific">Schinkia azotoformans MEV2011</name>
    <dbReference type="NCBI Taxonomy" id="1348973"/>
    <lineage>
        <taxon>Bacteria</taxon>
        <taxon>Bacillati</taxon>
        <taxon>Bacillota</taxon>
        <taxon>Bacilli</taxon>
        <taxon>Bacillales</taxon>
        <taxon>Bacillaceae</taxon>
        <taxon>Calidifontibacillus/Schinkia group</taxon>
        <taxon>Schinkia</taxon>
    </lineage>
</organism>
<comment type="caution">
    <text evidence="1">The sequence shown here is derived from an EMBL/GenBank/DDBJ whole genome shotgun (WGS) entry which is preliminary data.</text>
</comment>
<dbReference type="RefSeq" id="WP_035197027.1">
    <property type="nucleotide sequence ID" value="NZ_JJRY01000016.1"/>
</dbReference>